<sequence length="77" mass="8317">MPPAHPAIMNNLRRRYEELSVLHARDGRPESRQELEDVGRLLRVATGAPDIAAALSTARLRLPGPRSGLVGGRNAAP</sequence>
<name>A0ABT2CM19_9ACTN</name>
<dbReference type="Proteomes" id="UP001431313">
    <property type="component" value="Unassembled WGS sequence"/>
</dbReference>
<protein>
    <submittedName>
        <fullName evidence="1">DUF5133 domain-containing protein</fullName>
    </submittedName>
</protein>
<dbReference type="RefSeq" id="WP_258789757.1">
    <property type="nucleotide sequence ID" value="NZ_JANUGQ010000022.1"/>
</dbReference>
<dbReference type="InterPro" id="IPR033457">
    <property type="entry name" value="DUF5133"/>
</dbReference>
<dbReference type="Pfam" id="PF17196">
    <property type="entry name" value="DUF5133"/>
    <property type="match status" value="1"/>
</dbReference>
<organism evidence="1 2">
    <name type="scientific">Streptomyces pyxinae</name>
    <dbReference type="NCBI Taxonomy" id="2970734"/>
    <lineage>
        <taxon>Bacteria</taxon>
        <taxon>Bacillati</taxon>
        <taxon>Actinomycetota</taxon>
        <taxon>Actinomycetes</taxon>
        <taxon>Kitasatosporales</taxon>
        <taxon>Streptomycetaceae</taxon>
        <taxon>Streptomyces</taxon>
    </lineage>
</organism>
<accession>A0ABT2CM19</accession>
<proteinExistence type="predicted"/>
<keyword evidence="2" id="KW-1185">Reference proteome</keyword>
<evidence type="ECO:0000313" key="1">
    <source>
        <dbReference type="EMBL" id="MCS0638474.1"/>
    </source>
</evidence>
<evidence type="ECO:0000313" key="2">
    <source>
        <dbReference type="Proteomes" id="UP001431313"/>
    </source>
</evidence>
<dbReference type="EMBL" id="JANUGQ010000022">
    <property type="protein sequence ID" value="MCS0638474.1"/>
    <property type="molecule type" value="Genomic_DNA"/>
</dbReference>
<reference evidence="1" key="1">
    <citation type="submission" date="2022-08" db="EMBL/GenBank/DDBJ databases">
        <authorList>
            <person name="Somphong A."/>
            <person name="Phongsopitanun W."/>
        </authorList>
    </citation>
    <scope>NUCLEOTIDE SEQUENCE</scope>
    <source>
        <strain evidence="1">LP05-1</strain>
    </source>
</reference>
<comment type="caution">
    <text evidence="1">The sequence shown here is derived from an EMBL/GenBank/DDBJ whole genome shotgun (WGS) entry which is preliminary data.</text>
</comment>
<gene>
    <name evidence="1" type="ORF">NX801_23010</name>
</gene>